<dbReference type="SMART" id="SM00015">
    <property type="entry name" value="IQ"/>
    <property type="match status" value="3"/>
</dbReference>
<dbReference type="CDD" id="cd23767">
    <property type="entry name" value="IQCD"/>
    <property type="match status" value="1"/>
</dbReference>
<dbReference type="Pfam" id="PF00612">
    <property type="entry name" value="IQ"/>
    <property type="match status" value="1"/>
</dbReference>
<dbReference type="SMART" id="SM00394">
    <property type="entry name" value="RIIa"/>
    <property type="match status" value="1"/>
</dbReference>
<proteinExistence type="predicted"/>
<dbReference type="GO" id="GO:0005516">
    <property type="term" value="F:calmodulin binding"/>
    <property type="evidence" value="ECO:0007669"/>
    <property type="project" value="TreeGrafter"/>
</dbReference>
<dbReference type="CDD" id="cd12100">
    <property type="entry name" value="DD_CABYR_SP17"/>
    <property type="match status" value="1"/>
</dbReference>
<dbReference type="Gene3D" id="1.20.890.10">
    <property type="entry name" value="cAMP-dependent protein kinase regulatory subunit, dimerization-anchoring domain"/>
    <property type="match status" value="1"/>
</dbReference>
<dbReference type="PANTHER" id="PTHR10699">
    <property type="entry name" value="NEUROMODULIN"/>
    <property type="match status" value="1"/>
</dbReference>
<keyword evidence="4" id="KW-1185">Reference proteome</keyword>
<name>A0A154NWJ6_DUFNO</name>
<evidence type="ECO:0000256" key="1">
    <source>
        <dbReference type="SAM" id="MobiDB-lite"/>
    </source>
</evidence>
<feature type="region of interest" description="Disordered" evidence="1">
    <location>
        <begin position="339"/>
        <end position="477"/>
    </location>
</feature>
<evidence type="ECO:0000313" key="4">
    <source>
        <dbReference type="Proteomes" id="UP000076502"/>
    </source>
</evidence>
<dbReference type="Proteomes" id="UP000076502">
    <property type="component" value="Unassembled WGS sequence"/>
</dbReference>
<dbReference type="InterPro" id="IPR003117">
    <property type="entry name" value="cAMP_dep_PK_reg_su_I/II_a/b"/>
</dbReference>
<reference evidence="3 4" key="1">
    <citation type="submission" date="2015-07" db="EMBL/GenBank/DDBJ databases">
        <title>The genome of Dufourea novaeangliae.</title>
        <authorList>
            <person name="Pan H."/>
            <person name="Kapheim K."/>
        </authorList>
    </citation>
    <scope>NUCLEOTIDE SEQUENCE [LARGE SCALE GENOMIC DNA]</scope>
    <source>
        <strain evidence="3">0120121106</strain>
        <tissue evidence="3">Whole body</tissue>
    </source>
</reference>
<feature type="domain" description="RIIa" evidence="2">
    <location>
        <begin position="18"/>
        <end position="55"/>
    </location>
</feature>
<dbReference type="AlphaFoldDB" id="A0A154NWJ6"/>
<dbReference type="Gene3D" id="1.20.5.190">
    <property type="match status" value="1"/>
</dbReference>
<organism evidence="3 4">
    <name type="scientific">Dufourea novaeangliae</name>
    <name type="common">Sweat bee</name>
    <dbReference type="NCBI Taxonomy" id="178035"/>
    <lineage>
        <taxon>Eukaryota</taxon>
        <taxon>Metazoa</taxon>
        <taxon>Ecdysozoa</taxon>
        <taxon>Arthropoda</taxon>
        <taxon>Hexapoda</taxon>
        <taxon>Insecta</taxon>
        <taxon>Pterygota</taxon>
        <taxon>Neoptera</taxon>
        <taxon>Endopterygota</taxon>
        <taxon>Hymenoptera</taxon>
        <taxon>Apocrita</taxon>
        <taxon>Aculeata</taxon>
        <taxon>Apoidea</taxon>
        <taxon>Anthophila</taxon>
        <taxon>Halictidae</taxon>
        <taxon>Rophitinae</taxon>
        <taxon>Dufourea</taxon>
    </lineage>
</organism>
<dbReference type="Pfam" id="PF02197">
    <property type="entry name" value="RIIa"/>
    <property type="match status" value="1"/>
</dbReference>
<feature type="compositionally biased region" description="Acidic residues" evidence="1">
    <location>
        <begin position="342"/>
        <end position="366"/>
    </location>
</feature>
<accession>A0A154NWJ6</accession>
<feature type="compositionally biased region" description="Basic and acidic residues" evidence="1">
    <location>
        <begin position="443"/>
        <end position="458"/>
    </location>
</feature>
<sequence length="477" mass="54425">MDVMLQEHGAKHVYKVPEGLRELCSDISREVLRSQPENLYAFIAEYVDTLLITRENTKVAVKVVNNILLGSQAILCILYRAGFSLEQIAVAAPRIQQAFREYLDAIDVQAVCQGATCDEQSRISIRSILEATGSTRKDAERAATVIQAAFRGHYERIALNEAQGKIQWQRAVTNTLEILKKAGATQVEISKAARHVKFAYRGYYTRRNQRMDAPETEEELKRDQRILEPAEAIQAVAWMEMMYEDSGLTLETANEAATIIQKAFKKYCAKRASYDVHRLESTKTMVVNAVLDSLRYRIFQNVISRENIPTEYGTREELTITSSKVQMTFKERLQMTRISKEDDLESAEEEEEVEYDEEYDEAEEIVTTELSPDSEYRPAGSEAKIDAEYTEEQLTETEMNEQRTSEDEITTEEQLPTGVEPQSKPEVEYPTELEVEEQAEEEEKPKEKTETEVHRHEEEDGEPNVAQETGTADGAEE</sequence>
<dbReference type="InterPro" id="IPR047579">
    <property type="entry name" value="DD_CABYR_SP17"/>
</dbReference>
<evidence type="ECO:0000313" key="3">
    <source>
        <dbReference type="EMBL" id="KZC03922.1"/>
    </source>
</evidence>
<dbReference type="PANTHER" id="PTHR10699:SF11">
    <property type="entry name" value="IGLOO, ISOFORM A"/>
    <property type="match status" value="1"/>
</dbReference>
<evidence type="ECO:0000259" key="2">
    <source>
        <dbReference type="SMART" id="SM00394"/>
    </source>
</evidence>
<feature type="compositionally biased region" description="Acidic residues" evidence="1">
    <location>
        <begin position="429"/>
        <end position="442"/>
    </location>
</feature>
<protein>
    <recommendedName>
        <fullName evidence="2">RIIa domain-containing protein</fullName>
    </recommendedName>
</protein>
<gene>
    <name evidence="3" type="ORF">WN55_00102</name>
</gene>
<dbReference type="InterPro" id="IPR000048">
    <property type="entry name" value="IQ_motif_EF-hand-BS"/>
</dbReference>
<dbReference type="STRING" id="178035.A0A154NWJ6"/>
<dbReference type="EMBL" id="KQ434772">
    <property type="protein sequence ID" value="KZC03922.1"/>
    <property type="molecule type" value="Genomic_DNA"/>
</dbReference>
<dbReference type="PROSITE" id="PS50096">
    <property type="entry name" value="IQ"/>
    <property type="match status" value="2"/>
</dbReference>
<dbReference type="SUPFAM" id="SSF47391">
    <property type="entry name" value="Dimerization-anchoring domain of cAMP-dependent PK regulatory subunit"/>
    <property type="match status" value="1"/>
</dbReference>
<feature type="compositionally biased region" description="Acidic residues" evidence="1">
    <location>
        <begin position="388"/>
        <end position="399"/>
    </location>
</feature>